<dbReference type="AlphaFoldDB" id="A0A2T4UFQ3"/>
<dbReference type="InterPro" id="IPR027417">
    <property type="entry name" value="P-loop_NTPase"/>
</dbReference>
<keyword evidence="3" id="KW-0067">ATP-binding</keyword>
<sequence length="523" mass="55050">MSDFAADVTTAYAIDGPFIDLGRGVLGDETHPDAMVRVPLAMMNRHGLVAGATGTGKTRTLQVLAEQLSAGGVACLVADVKGDLSGIADPGDPSPEGAAAKRCAKLGVPFEPTGFPVEYLSLGGIGAGVPVRATVSDFGPQLLAKILGANETQEQSLQLVFHYADTHELPLLDLADLRALLQFLDSDAGKAELEGIGGLSSATVGVLLRSLIGLETGGGNEFFGEPQFDITDLIRTAPDGRGVISCLELAGVQDKPQLFSTALMWMLAELFETLPEAGDLPKPKLVFFFDEAHLLFADATDAFLQSVVQTVRLIRSKGVGVFFVTQTPKDVPGDVLGQLGNRVQHALRAFTPDDAKALRATVGTFPKSDIYDLEELLPKLGIGEAIVTVLDEDGVPTPVVQTKLSAPRARMAPTDDVAAAVAASPLDAKYGTRLDNQSAREILAARIEDATAPEPAPAAPAPTPDAEHVPYPRKAPSRRKRTPAGDAVGGGTGAIGDFLNSRQGKTLQRQVVRGMFDLLRKKL</sequence>
<evidence type="ECO:0000313" key="4">
    <source>
        <dbReference type="Proteomes" id="UP000240739"/>
    </source>
</evidence>
<evidence type="ECO:0000259" key="2">
    <source>
        <dbReference type="Pfam" id="PF05872"/>
    </source>
</evidence>
<dbReference type="OrthoDB" id="9758751at2"/>
<dbReference type="GO" id="GO:0005524">
    <property type="term" value="F:ATP binding"/>
    <property type="evidence" value="ECO:0007669"/>
    <property type="project" value="UniProtKB-KW"/>
</dbReference>
<dbReference type="Pfam" id="PF05872">
    <property type="entry name" value="HerA_C"/>
    <property type="match status" value="1"/>
</dbReference>
<gene>
    <name evidence="3" type="ORF">C7Y72_16895</name>
</gene>
<organism evidence="3 4">
    <name type="scientific">Paraconexibacter algicola</name>
    <dbReference type="NCBI Taxonomy" id="2133960"/>
    <lineage>
        <taxon>Bacteria</taxon>
        <taxon>Bacillati</taxon>
        <taxon>Actinomycetota</taxon>
        <taxon>Thermoleophilia</taxon>
        <taxon>Solirubrobacterales</taxon>
        <taxon>Paraconexibacteraceae</taxon>
        <taxon>Paraconexibacter</taxon>
    </lineage>
</organism>
<keyword evidence="4" id="KW-1185">Reference proteome</keyword>
<reference evidence="3 4" key="1">
    <citation type="submission" date="2018-03" db="EMBL/GenBank/DDBJ databases">
        <title>Aquarubrobacter algicola gen. nov., sp. nov., a novel actinobacterium isolated from shallow eutrophic lake during the end of cyanobacterial harmful algal blooms.</title>
        <authorList>
            <person name="Chun S.J."/>
        </authorList>
    </citation>
    <scope>NUCLEOTIDE SEQUENCE [LARGE SCALE GENOMIC DNA]</scope>
    <source>
        <strain evidence="3 4">Seoho-28</strain>
    </source>
</reference>
<dbReference type="PANTHER" id="PTHR30121:SF6">
    <property type="entry name" value="SLR6007 PROTEIN"/>
    <property type="match status" value="1"/>
</dbReference>
<keyword evidence="3" id="KW-0547">Nucleotide-binding</keyword>
<dbReference type="EMBL" id="PYYB01000002">
    <property type="protein sequence ID" value="PTL56625.1"/>
    <property type="molecule type" value="Genomic_DNA"/>
</dbReference>
<name>A0A2T4UFQ3_9ACTN</name>
<feature type="region of interest" description="Disordered" evidence="1">
    <location>
        <begin position="449"/>
        <end position="490"/>
    </location>
</feature>
<dbReference type="Gene3D" id="3.40.50.300">
    <property type="entry name" value="P-loop containing nucleotide triphosphate hydrolases"/>
    <property type="match status" value="2"/>
</dbReference>
<comment type="caution">
    <text evidence="3">The sequence shown here is derived from an EMBL/GenBank/DDBJ whole genome shotgun (WGS) entry which is preliminary data.</text>
</comment>
<proteinExistence type="predicted"/>
<protein>
    <submittedName>
        <fullName evidence="3">ATP-binding protein</fullName>
    </submittedName>
</protein>
<dbReference type="InterPro" id="IPR051162">
    <property type="entry name" value="T4SS_component"/>
</dbReference>
<evidence type="ECO:0000256" key="1">
    <source>
        <dbReference type="SAM" id="MobiDB-lite"/>
    </source>
</evidence>
<feature type="compositionally biased region" description="Pro residues" evidence="1">
    <location>
        <begin position="454"/>
        <end position="463"/>
    </location>
</feature>
<dbReference type="RefSeq" id="WP_107570344.1">
    <property type="nucleotide sequence ID" value="NZ_PYYB01000002.1"/>
</dbReference>
<evidence type="ECO:0000313" key="3">
    <source>
        <dbReference type="EMBL" id="PTL56625.1"/>
    </source>
</evidence>
<dbReference type="InterPro" id="IPR033186">
    <property type="entry name" value="HerA_C"/>
</dbReference>
<dbReference type="Proteomes" id="UP000240739">
    <property type="component" value="Unassembled WGS sequence"/>
</dbReference>
<accession>A0A2T4UFQ3</accession>
<feature type="domain" description="Helicase HerA-like C-terminal" evidence="2">
    <location>
        <begin position="29"/>
        <end position="519"/>
    </location>
</feature>
<dbReference type="PANTHER" id="PTHR30121">
    <property type="entry name" value="UNCHARACTERIZED PROTEIN YJGR-RELATED"/>
    <property type="match status" value="1"/>
</dbReference>
<dbReference type="SUPFAM" id="SSF52540">
    <property type="entry name" value="P-loop containing nucleoside triphosphate hydrolases"/>
    <property type="match status" value="1"/>
</dbReference>